<reference evidence="7 8" key="1">
    <citation type="submission" date="2020-08" db="EMBL/GenBank/DDBJ databases">
        <title>A Genomic Blueprint of the Chicken Gut Microbiome.</title>
        <authorList>
            <person name="Gilroy R."/>
            <person name="Ravi A."/>
            <person name="Getino M."/>
            <person name="Pursley I."/>
            <person name="Horton D.L."/>
            <person name="Alikhan N.-F."/>
            <person name="Baker D."/>
            <person name="Gharbi K."/>
            <person name="Hall N."/>
            <person name="Watson M."/>
            <person name="Adriaenssens E.M."/>
            <person name="Foster-Nyarko E."/>
            <person name="Jarju S."/>
            <person name="Secka A."/>
            <person name="Antonio M."/>
            <person name="Oren A."/>
            <person name="Chaudhuri R."/>
            <person name="La Ragione R.M."/>
            <person name="Hildebrand F."/>
            <person name="Pallen M.J."/>
        </authorList>
    </citation>
    <scope>NUCLEOTIDE SEQUENCE [LARGE SCALE GENOMIC DNA]</scope>
    <source>
        <strain evidence="7 8">Sa3CVN1</strain>
    </source>
</reference>
<dbReference type="Pfam" id="PF08543">
    <property type="entry name" value="Phos_pyr_kin"/>
    <property type="match status" value="1"/>
</dbReference>
<evidence type="ECO:0000256" key="5">
    <source>
        <dbReference type="ARBA" id="ARBA00022840"/>
    </source>
</evidence>
<evidence type="ECO:0000259" key="6">
    <source>
        <dbReference type="Pfam" id="PF08543"/>
    </source>
</evidence>
<dbReference type="SUPFAM" id="SSF53613">
    <property type="entry name" value="Ribokinase-like"/>
    <property type="match status" value="1"/>
</dbReference>
<evidence type="ECO:0000313" key="8">
    <source>
        <dbReference type="Proteomes" id="UP000627781"/>
    </source>
</evidence>
<proteinExistence type="predicted"/>
<keyword evidence="3" id="KW-0547">Nucleotide-binding</keyword>
<organism evidence="7 8">
    <name type="scientific">Clostridium cibarium</name>
    <dbReference type="NCBI Taxonomy" id="2762247"/>
    <lineage>
        <taxon>Bacteria</taxon>
        <taxon>Bacillati</taxon>
        <taxon>Bacillota</taxon>
        <taxon>Clostridia</taxon>
        <taxon>Eubacteriales</taxon>
        <taxon>Clostridiaceae</taxon>
        <taxon>Clostridium</taxon>
    </lineage>
</organism>
<sequence length="273" mass="30284">MKPVKRVAVIHDLSVVGKAALTNIIPVLSVMGVEVCPIPTMILSTHTGGFGVPEVIKLPRFIDGCNNHYKKIGITFDTLFVGYLGSEDAIKSSIDFINENKGTNVVLDPIFGDGGLCYSNFTMEYVNSIKKLIPFSDIITPNYTEACFLTGEDYNEEFTEEKLIRIYKKLLKIGAKKIVITSIPSYIKNHLGIGIFNGEDFNVFYKEKSEKSYPGTGDIFTSVLIGKMINGLNLYDSALCAHYFVSSCIVESSKYDYPTKEGVLLEKNLKLLL</sequence>
<name>A0ABR8PVX1_9CLOT</name>
<dbReference type="RefSeq" id="WP_143315316.1">
    <property type="nucleotide sequence ID" value="NZ_JACSRA010000022.1"/>
</dbReference>
<dbReference type="InterPro" id="IPR013749">
    <property type="entry name" value="PM/HMP-P_kinase-1"/>
</dbReference>
<dbReference type="GO" id="GO:0008478">
    <property type="term" value="F:pyridoxal kinase activity"/>
    <property type="evidence" value="ECO:0007669"/>
    <property type="project" value="UniProtKB-EC"/>
</dbReference>
<evidence type="ECO:0000256" key="2">
    <source>
        <dbReference type="ARBA" id="ARBA00022679"/>
    </source>
</evidence>
<dbReference type="EMBL" id="JACSRA010000022">
    <property type="protein sequence ID" value="MBD7912321.1"/>
    <property type="molecule type" value="Genomic_DNA"/>
</dbReference>
<dbReference type="PANTHER" id="PTHR10534:SF2">
    <property type="entry name" value="PYRIDOXAL KINASE"/>
    <property type="match status" value="1"/>
</dbReference>
<accession>A0ABR8PVX1</accession>
<dbReference type="EC" id="2.7.1.35" evidence="1"/>
<evidence type="ECO:0000256" key="3">
    <source>
        <dbReference type="ARBA" id="ARBA00022741"/>
    </source>
</evidence>
<keyword evidence="5" id="KW-0067">ATP-binding</keyword>
<feature type="domain" description="Pyridoxamine kinase/Phosphomethylpyrimidine kinase" evidence="6">
    <location>
        <begin position="76"/>
        <end position="254"/>
    </location>
</feature>
<comment type="caution">
    <text evidence="7">The sequence shown here is derived from an EMBL/GenBank/DDBJ whole genome shotgun (WGS) entry which is preliminary data.</text>
</comment>
<evidence type="ECO:0000313" key="7">
    <source>
        <dbReference type="EMBL" id="MBD7912321.1"/>
    </source>
</evidence>
<keyword evidence="2 7" id="KW-0808">Transferase</keyword>
<evidence type="ECO:0000256" key="4">
    <source>
        <dbReference type="ARBA" id="ARBA00022777"/>
    </source>
</evidence>
<evidence type="ECO:0000256" key="1">
    <source>
        <dbReference type="ARBA" id="ARBA00012104"/>
    </source>
</evidence>
<dbReference type="Gene3D" id="3.40.1190.20">
    <property type="match status" value="1"/>
</dbReference>
<keyword evidence="8" id="KW-1185">Reference proteome</keyword>
<dbReference type="InterPro" id="IPR004625">
    <property type="entry name" value="PyrdxlKinase"/>
</dbReference>
<keyword evidence="4 7" id="KW-0418">Kinase</keyword>
<protein>
    <recommendedName>
        <fullName evidence="1">pyridoxal kinase</fullName>
        <ecNumber evidence="1">2.7.1.35</ecNumber>
    </recommendedName>
</protein>
<dbReference type="Proteomes" id="UP000627781">
    <property type="component" value="Unassembled WGS sequence"/>
</dbReference>
<dbReference type="PANTHER" id="PTHR10534">
    <property type="entry name" value="PYRIDOXAL KINASE"/>
    <property type="match status" value="1"/>
</dbReference>
<dbReference type="NCBIfam" id="NF005491">
    <property type="entry name" value="PRK07105.1"/>
    <property type="match status" value="1"/>
</dbReference>
<dbReference type="InterPro" id="IPR029056">
    <property type="entry name" value="Ribokinase-like"/>
</dbReference>
<gene>
    <name evidence="7" type="ORF">H9661_13240</name>
</gene>